<dbReference type="EMBL" id="FOFP01000012">
    <property type="protein sequence ID" value="SEQ96568.1"/>
    <property type="molecule type" value="Genomic_DNA"/>
</dbReference>
<evidence type="ECO:0000256" key="1">
    <source>
        <dbReference type="SAM" id="MobiDB-lite"/>
    </source>
</evidence>
<keyword evidence="3" id="KW-1185">Reference proteome</keyword>
<dbReference type="RefSeq" id="WP_069519315.1">
    <property type="nucleotide sequence ID" value="NZ_FOFP01000012.1"/>
</dbReference>
<evidence type="ECO:0000313" key="3">
    <source>
        <dbReference type="Proteomes" id="UP000198512"/>
    </source>
</evidence>
<comment type="caution">
    <text evidence="2">The sequence shown here is derived from an EMBL/GenBank/DDBJ whole genome shotgun (WGS) entry which is preliminary data.</text>
</comment>
<reference evidence="2 3" key="1">
    <citation type="submission" date="2016-10" db="EMBL/GenBank/DDBJ databases">
        <authorList>
            <person name="Varghese N."/>
            <person name="Submissions S."/>
        </authorList>
    </citation>
    <scope>NUCLEOTIDE SEQUENCE [LARGE SCALE GENOMIC DNA]</scope>
    <source>
        <strain evidence="2 3">CIP 109853</strain>
    </source>
</reference>
<feature type="region of interest" description="Disordered" evidence="1">
    <location>
        <begin position="1"/>
        <end position="122"/>
    </location>
</feature>
<proteinExistence type="predicted"/>
<feature type="compositionally biased region" description="Low complexity" evidence="1">
    <location>
        <begin position="1"/>
        <end position="27"/>
    </location>
</feature>
<feature type="compositionally biased region" description="Polar residues" evidence="1">
    <location>
        <begin position="211"/>
        <end position="230"/>
    </location>
</feature>
<name>A0ABY1BIV8_9PSED</name>
<gene>
    <name evidence="2" type="ORF">SAMN05216600_112111</name>
</gene>
<dbReference type="Proteomes" id="UP000198512">
    <property type="component" value="Unassembled WGS sequence"/>
</dbReference>
<dbReference type="InterPro" id="IPR021973">
    <property type="entry name" value="SprA-related"/>
</dbReference>
<evidence type="ECO:0000313" key="2">
    <source>
        <dbReference type="EMBL" id="SEQ96568.1"/>
    </source>
</evidence>
<dbReference type="Pfam" id="PF12118">
    <property type="entry name" value="SprA-related"/>
    <property type="match status" value="1"/>
</dbReference>
<accession>A0ABY1BIV8</accession>
<protein>
    <submittedName>
        <fullName evidence="2">SprA-related family protein</fullName>
    </submittedName>
</protein>
<feature type="compositionally biased region" description="Basic and acidic residues" evidence="1">
    <location>
        <begin position="87"/>
        <end position="97"/>
    </location>
</feature>
<feature type="region of interest" description="Disordered" evidence="1">
    <location>
        <begin position="179"/>
        <end position="230"/>
    </location>
</feature>
<sequence>MQIGASLALSPYPLRAAPASASPVSSAEQPLAAQEAVTTPVTEQAAQSESPGADDDPAQRQGQALAEKNDSSQQRVEQLEIAALSRTDQEVRAHEQAHAAVGGAYAGSPSYTYTRGPDGKRYAVSGEVSIDTGSVPGDPEATLRKMQVVIRAALAPAEPSGQDRQVAAQAQIKLAEARVDMAAQQREADATEPDSDEADADAEDESVTDGPSATAQAGLATYQQIGSPPSTAAQLNLIA</sequence>
<organism evidence="2 3">
    <name type="scientific">Pseudomonas cuatrocienegasensis</name>
    <dbReference type="NCBI Taxonomy" id="543360"/>
    <lineage>
        <taxon>Bacteria</taxon>
        <taxon>Pseudomonadati</taxon>
        <taxon>Pseudomonadota</taxon>
        <taxon>Gammaproteobacteria</taxon>
        <taxon>Pseudomonadales</taxon>
        <taxon>Pseudomonadaceae</taxon>
        <taxon>Pseudomonas</taxon>
    </lineage>
</organism>
<feature type="compositionally biased region" description="Polar residues" evidence="1">
    <location>
        <begin position="36"/>
        <end position="50"/>
    </location>
</feature>
<feature type="compositionally biased region" description="Acidic residues" evidence="1">
    <location>
        <begin position="190"/>
        <end position="207"/>
    </location>
</feature>